<reference evidence="2" key="1">
    <citation type="submission" date="2013-05" db="EMBL/GenBank/DDBJ databases">
        <authorList>
            <person name="Yim A.K.Y."/>
            <person name="Chan T.F."/>
            <person name="Ji K.M."/>
            <person name="Liu X.Y."/>
            <person name="Zhou J.W."/>
            <person name="Li R.Q."/>
            <person name="Yang K.Y."/>
            <person name="Li J."/>
            <person name="Li M."/>
            <person name="Law P.T.W."/>
            <person name="Wu Y.L."/>
            <person name="Cai Z.L."/>
            <person name="Qin H."/>
            <person name="Bao Y."/>
            <person name="Leung R.K.K."/>
            <person name="Ng P.K.S."/>
            <person name="Zou J."/>
            <person name="Zhong X.J."/>
            <person name="Ran P.X."/>
            <person name="Zhong N.S."/>
            <person name="Liu Z.G."/>
            <person name="Tsui S.K.W."/>
        </authorList>
    </citation>
    <scope>NUCLEOTIDE SEQUENCE</scope>
    <source>
        <strain evidence="2">Derf</strain>
        <tissue evidence="2">Whole organism</tissue>
    </source>
</reference>
<protein>
    <submittedName>
        <fullName evidence="2">Uncharacterized protein</fullName>
    </submittedName>
</protein>
<sequence>MYVLQHSSKILFRHWLLFLLATFMINYMMAEPAAERVNCRRVVFHPYCRGISAKRSSMQLKDASDMPPSLESIKKSLPKIWQQLLIPDTRQRIIERFNSEQSIPRTMKAVIVDDNNSADTNHSEPNPKLDSHLNHEFRAEPFQVPPYLFGHKQSNIEPDIKSTSSEEEISETNPLIFHLRMVSYPEFMQFFSRLTSIPKHSML</sequence>
<proteinExistence type="predicted"/>
<evidence type="ECO:0000313" key="3">
    <source>
        <dbReference type="Proteomes" id="UP000790347"/>
    </source>
</evidence>
<comment type="caution">
    <text evidence="2">The sequence shown here is derived from an EMBL/GenBank/DDBJ whole genome shotgun (WGS) entry which is preliminary data.</text>
</comment>
<feature type="signal peptide" evidence="1">
    <location>
        <begin position="1"/>
        <end position="30"/>
    </location>
</feature>
<evidence type="ECO:0000313" key="2">
    <source>
        <dbReference type="EMBL" id="KAH9529695.1"/>
    </source>
</evidence>
<gene>
    <name evidence="2" type="ORF">DERF_003565</name>
</gene>
<keyword evidence="3" id="KW-1185">Reference proteome</keyword>
<reference evidence="2" key="2">
    <citation type="journal article" date="2022" name="Res Sq">
        <title>Comparative Genomics Reveals Insights into the Divergent Evolution of Astigmatic Mites and Household Pest Adaptations.</title>
        <authorList>
            <person name="Xiong Q."/>
            <person name="Wan A.T.-Y."/>
            <person name="Liu X.-Y."/>
            <person name="Fung C.S.-H."/>
            <person name="Xiao X."/>
            <person name="Malainual N."/>
            <person name="Hou J."/>
            <person name="Wang L."/>
            <person name="Wang M."/>
            <person name="Yang K."/>
            <person name="Cui Y."/>
            <person name="Leung E."/>
            <person name="Nong W."/>
            <person name="Shin S.-K."/>
            <person name="Au S."/>
            <person name="Jeong K.Y."/>
            <person name="Chew F.T."/>
            <person name="Hui J."/>
            <person name="Leung T.F."/>
            <person name="Tungtrongchitr A."/>
            <person name="Zhong N."/>
            <person name="Liu Z."/>
            <person name="Tsui S."/>
        </authorList>
    </citation>
    <scope>NUCLEOTIDE SEQUENCE</scope>
    <source>
        <strain evidence="2">Derf</strain>
        <tissue evidence="2">Whole organism</tissue>
    </source>
</reference>
<name>A0A922IG38_DERFA</name>
<dbReference type="OrthoDB" id="6408053at2759"/>
<accession>A0A922IG38</accession>
<dbReference type="EMBL" id="ASGP02000001">
    <property type="protein sequence ID" value="KAH9529695.1"/>
    <property type="molecule type" value="Genomic_DNA"/>
</dbReference>
<feature type="chain" id="PRO_5036952640" evidence="1">
    <location>
        <begin position="31"/>
        <end position="203"/>
    </location>
</feature>
<dbReference type="AlphaFoldDB" id="A0A922IG38"/>
<keyword evidence="1" id="KW-0732">Signal</keyword>
<organism evidence="2 3">
    <name type="scientific">Dermatophagoides farinae</name>
    <name type="common">American house dust mite</name>
    <dbReference type="NCBI Taxonomy" id="6954"/>
    <lineage>
        <taxon>Eukaryota</taxon>
        <taxon>Metazoa</taxon>
        <taxon>Ecdysozoa</taxon>
        <taxon>Arthropoda</taxon>
        <taxon>Chelicerata</taxon>
        <taxon>Arachnida</taxon>
        <taxon>Acari</taxon>
        <taxon>Acariformes</taxon>
        <taxon>Sarcoptiformes</taxon>
        <taxon>Astigmata</taxon>
        <taxon>Psoroptidia</taxon>
        <taxon>Analgoidea</taxon>
        <taxon>Pyroglyphidae</taxon>
        <taxon>Dermatophagoidinae</taxon>
        <taxon>Dermatophagoides</taxon>
    </lineage>
</organism>
<evidence type="ECO:0000256" key="1">
    <source>
        <dbReference type="SAM" id="SignalP"/>
    </source>
</evidence>
<dbReference type="Proteomes" id="UP000790347">
    <property type="component" value="Unassembled WGS sequence"/>
</dbReference>